<gene>
    <name evidence="2" type="ORF">FNV43_RR12999</name>
</gene>
<dbReference type="EMBL" id="VOIH02000006">
    <property type="protein sequence ID" value="KAF3443317.1"/>
    <property type="molecule type" value="Genomic_DNA"/>
</dbReference>
<reference evidence="2" key="1">
    <citation type="submission" date="2020-03" db="EMBL/GenBank/DDBJ databases">
        <title>A high-quality chromosome-level genome assembly of a woody plant with both climbing and erect habits, Rhamnella rubrinervis.</title>
        <authorList>
            <person name="Lu Z."/>
            <person name="Yang Y."/>
            <person name="Zhu X."/>
            <person name="Sun Y."/>
        </authorList>
    </citation>
    <scope>NUCLEOTIDE SEQUENCE</scope>
    <source>
        <strain evidence="2">BYM</strain>
        <tissue evidence="2">Leaf</tissue>
    </source>
</reference>
<evidence type="ECO:0000313" key="2">
    <source>
        <dbReference type="EMBL" id="KAF3443317.1"/>
    </source>
</evidence>
<dbReference type="AlphaFoldDB" id="A0A8K0MEJ5"/>
<name>A0A8K0MEJ5_9ROSA</name>
<organism evidence="2 3">
    <name type="scientific">Rhamnella rubrinervis</name>
    <dbReference type="NCBI Taxonomy" id="2594499"/>
    <lineage>
        <taxon>Eukaryota</taxon>
        <taxon>Viridiplantae</taxon>
        <taxon>Streptophyta</taxon>
        <taxon>Embryophyta</taxon>
        <taxon>Tracheophyta</taxon>
        <taxon>Spermatophyta</taxon>
        <taxon>Magnoliopsida</taxon>
        <taxon>eudicotyledons</taxon>
        <taxon>Gunneridae</taxon>
        <taxon>Pentapetalae</taxon>
        <taxon>rosids</taxon>
        <taxon>fabids</taxon>
        <taxon>Rosales</taxon>
        <taxon>Rhamnaceae</taxon>
        <taxon>rhamnoid group</taxon>
        <taxon>Rhamneae</taxon>
        <taxon>Rhamnella</taxon>
    </lineage>
</organism>
<evidence type="ECO:0000313" key="3">
    <source>
        <dbReference type="Proteomes" id="UP000796880"/>
    </source>
</evidence>
<comment type="caution">
    <text evidence="2">The sequence shown here is derived from an EMBL/GenBank/DDBJ whole genome shotgun (WGS) entry which is preliminary data.</text>
</comment>
<sequence>MEVVESEKWFSPRRNSDEEVELLHAFEAKEEGKRGSASGREGRERIWEERMSGPTTRAMETRKLMVVVEKKRDWGCTLDGHGEKGEEFGWQWGGEGPGCPSQYPALLGIFKPRPRPNP</sequence>
<dbReference type="Proteomes" id="UP000796880">
    <property type="component" value="Unassembled WGS sequence"/>
</dbReference>
<proteinExistence type="predicted"/>
<accession>A0A8K0MEJ5</accession>
<evidence type="ECO:0000256" key="1">
    <source>
        <dbReference type="SAM" id="MobiDB-lite"/>
    </source>
</evidence>
<protein>
    <submittedName>
        <fullName evidence="2">Uncharacterized protein</fullName>
    </submittedName>
</protein>
<feature type="region of interest" description="Disordered" evidence="1">
    <location>
        <begin position="29"/>
        <end position="54"/>
    </location>
</feature>
<keyword evidence="3" id="KW-1185">Reference proteome</keyword>
<feature type="compositionally biased region" description="Basic and acidic residues" evidence="1">
    <location>
        <begin position="29"/>
        <end position="51"/>
    </location>
</feature>